<organism evidence="5 6">
    <name type="scientific">Sphingobacterium kitahiroshimense</name>
    <dbReference type="NCBI Taxonomy" id="470446"/>
    <lineage>
        <taxon>Bacteria</taxon>
        <taxon>Pseudomonadati</taxon>
        <taxon>Bacteroidota</taxon>
        <taxon>Sphingobacteriia</taxon>
        <taxon>Sphingobacteriales</taxon>
        <taxon>Sphingobacteriaceae</taxon>
        <taxon>Sphingobacterium</taxon>
    </lineage>
</organism>
<evidence type="ECO:0000256" key="2">
    <source>
        <dbReference type="ARBA" id="ARBA00023125"/>
    </source>
</evidence>
<reference evidence="5 6" key="1">
    <citation type="submission" date="2024-04" db="EMBL/GenBank/DDBJ databases">
        <title>WGS of bacteria from Torrens River.</title>
        <authorList>
            <person name="Wyrsch E.R."/>
            <person name="Drigo B."/>
        </authorList>
    </citation>
    <scope>NUCLEOTIDE SEQUENCE [LARGE SCALE GENOMIC DNA]</scope>
    <source>
        <strain evidence="5 6">TWI391</strain>
    </source>
</reference>
<accession>A0ABV0C348</accession>
<dbReference type="SMART" id="SM00342">
    <property type="entry name" value="HTH_ARAC"/>
    <property type="match status" value="1"/>
</dbReference>
<evidence type="ECO:0000256" key="1">
    <source>
        <dbReference type="ARBA" id="ARBA00023015"/>
    </source>
</evidence>
<dbReference type="PANTHER" id="PTHR43280">
    <property type="entry name" value="ARAC-FAMILY TRANSCRIPTIONAL REGULATOR"/>
    <property type="match status" value="1"/>
</dbReference>
<keyword evidence="6" id="KW-1185">Reference proteome</keyword>
<dbReference type="RefSeq" id="WP_132771129.1">
    <property type="nucleotide sequence ID" value="NZ_JAOQNK010000001.1"/>
</dbReference>
<evidence type="ECO:0000313" key="5">
    <source>
        <dbReference type="EMBL" id="MEN5380032.1"/>
    </source>
</evidence>
<dbReference type="SUPFAM" id="SSF46689">
    <property type="entry name" value="Homeodomain-like"/>
    <property type="match status" value="1"/>
</dbReference>
<dbReference type="Gene3D" id="1.10.10.60">
    <property type="entry name" value="Homeodomain-like"/>
    <property type="match status" value="1"/>
</dbReference>
<gene>
    <name evidence="5" type="ORF">ABE541_22380</name>
</gene>
<dbReference type="InterPro" id="IPR009057">
    <property type="entry name" value="Homeodomain-like_sf"/>
</dbReference>
<keyword evidence="3" id="KW-0804">Transcription</keyword>
<dbReference type="InterPro" id="IPR018060">
    <property type="entry name" value="HTH_AraC"/>
</dbReference>
<feature type="domain" description="HTH araC/xylS-type" evidence="4">
    <location>
        <begin position="178"/>
        <end position="276"/>
    </location>
</feature>
<dbReference type="EMBL" id="JBDJNQ010000013">
    <property type="protein sequence ID" value="MEN5380032.1"/>
    <property type="molecule type" value="Genomic_DNA"/>
</dbReference>
<evidence type="ECO:0000256" key="3">
    <source>
        <dbReference type="ARBA" id="ARBA00023163"/>
    </source>
</evidence>
<sequence length="282" mass="33419">MSLIRILNEKDFFENAKMGHILRPANFSMIFIRSGSIHLEINNQSVSYVEDHVLLISSHNSYKLSHYTDDLKIYMLIYNRETIREKIHFNFSRYDVYRIINAEKNQNIFNPDKVIFDQLTGLVELMIYQTDMENRQSFFHEQIILSIFSTITYKLMDSLEIQLQFDRKRNARKEEITLQFLELATDYYKTEKELDFYAKKLNISIKYLSICVKEITDIAPSVFIATALLNEAKTLLFSSKDTITRIAEELNFSDQYAFGKFFKKHTGLSPKNYRNKHEVTLF</sequence>
<evidence type="ECO:0000313" key="6">
    <source>
        <dbReference type="Proteomes" id="UP001409291"/>
    </source>
</evidence>
<dbReference type="Pfam" id="PF12833">
    <property type="entry name" value="HTH_18"/>
    <property type="match status" value="1"/>
</dbReference>
<comment type="caution">
    <text evidence="5">The sequence shown here is derived from an EMBL/GenBank/DDBJ whole genome shotgun (WGS) entry which is preliminary data.</text>
</comment>
<dbReference type="PANTHER" id="PTHR43280:SF32">
    <property type="entry name" value="TRANSCRIPTIONAL REGULATORY PROTEIN"/>
    <property type="match status" value="1"/>
</dbReference>
<protein>
    <submittedName>
        <fullName evidence="5">Helix-turn-helix domain-containing protein</fullName>
    </submittedName>
</protein>
<dbReference type="Proteomes" id="UP001409291">
    <property type="component" value="Unassembled WGS sequence"/>
</dbReference>
<evidence type="ECO:0000259" key="4">
    <source>
        <dbReference type="PROSITE" id="PS01124"/>
    </source>
</evidence>
<dbReference type="PROSITE" id="PS01124">
    <property type="entry name" value="HTH_ARAC_FAMILY_2"/>
    <property type="match status" value="1"/>
</dbReference>
<proteinExistence type="predicted"/>
<name>A0ABV0C348_9SPHI</name>
<keyword evidence="2" id="KW-0238">DNA-binding</keyword>
<keyword evidence="1" id="KW-0805">Transcription regulation</keyword>